<dbReference type="STRING" id="240176.A8N342"/>
<proteinExistence type="inferred from homology"/>
<dbReference type="GO" id="GO:0005886">
    <property type="term" value="C:plasma membrane"/>
    <property type="evidence" value="ECO:0007669"/>
    <property type="project" value="TreeGrafter"/>
</dbReference>
<evidence type="ECO:0000256" key="2">
    <source>
        <dbReference type="ARBA" id="ARBA00022483"/>
    </source>
</evidence>
<dbReference type="Gene3D" id="2.130.10.10">
    <property type="entry name" value="YVTN repeat-like/Quinoprotein amine dehydrogenase"/>
    <property type="match status" value="3"/>
</dbReference>
<name>A8N342_COPC7</name>
<gene>
    <name evidence="6" type="ORF">CC1G_06551</name>
</gene>
<dbReference type="CDD" id="cd15873">
    <property type="entry name" value="R-SNARE_STXBP5_6"/>
    <property type="match status" value="1"/>
</dbReference>
<comment type="caution">
    <text evidence="6">The sequence shown here is derived from an EMBL/GenBank/DDBJ whole genome shotgun (WGS) entry which is preliminary data.</text>
</comment>
<dbReference type="RefSeq" id="XP_001829214.2">
    <property type="nucleotide sequence ID" value="XM_001829162.2"/>
</dbReference>
<dbReference type="OrthoDB" id="19944at2759"/>
<feature type="repeat" description="WD" evidence="3">
    <location>
        <begin position="247"/>
        <end position="278"/>
    </location>
</feature>
<dbReference type="GO" id="GO:0006887">
    <property type="term" value="P:exocytosis"/>
    <property type="evidence" value="ECO:0007669"/>
    <property type="project" value="UniProtKB-KW"/>
</dbReference>
<feature type="compositionally biased region" description="Acidic residues" evidence="4">
    <location>
        <begin position="484"/>
        <end position="495"/>
    </location>
</feature>
<dbReference type="EMBL" id="AACS02000001">
    <property type="protein sequence ID" value="EAU92540.2"/>
    <property type="molecule type" value="Genomic_DNA"/>
</dbReference>
<dbReference type="eggNOG" id="KOG1983">
    <property type="taxonomic scope" value="Eukaryota"/>
</dbReference>
<dbReference type="Pfam" id="PF08596">
    <property type="entry name" value="Lgl_C"/>
    <property type="match status" value="1"/>
</dbReference>
<organism evidence="6 7">
    <name type="scientific">Coprinopsis cinerea (strain Okayama-7 / 130 / ATCC MYA-4618 / FGSC 9003)</name>
    <name type="common">Inky cap fungus</name>
    <name type="synonym">Hormographiella aspergillata</name>
    <dbReference type="NCBI Taxonomy" id="240176"/>
    <lineage>
        <taxon>Eukaryota</taxon>
        <taxon>Fungi</taxon>
        <taxon>Dikarya</taxon>
        <taxon>Basidiomycota</taxon>
        <taxon>Agaricomycotina</taxon>
        <taxon>Agaricomycetes</taxon>
        <taxon>Agaricomycetidae</taxon>
        <taxon>Agaricales</taxon>
        <taxon>Agaricineae</taxon>
        <taxon>Psathyrellaceae</taxon>
        <taxon>Coprinopsis</taxon>
    </lineage>
</organism>
<dbReference type="InParanoid" id="A8N342"/>
<evidence type="ECO:0000313" key="6">
    <source>
        <dbReference type="EMBL" id="EAU92540.2"/>
    </source>
</evidence>
<accession>A8N342</accession>
<dbReference type="FunCoup" id="A8N342">
    <property type="interactions" value="31"/>
</dbReference>
<feature type="compositionally biased region" description="Polar residues" evidence="4">
    <location>
        <begin position="469"/>
        <end position="482"/>
    </location>
</feature>
<dbReference type="AlphaFoldDB" id="A8N342"/>
<dbReference type="OMA" id="QIYVFGQ"/>
<keyword evidence="3" id="KW-0853">WD repeat</keyword>
<evidence type="ECO:0000313" key="7">
    <source>
        <dbReference type="Proteomes" id="UP000001861"/>
    </source>
</evidence>
<dbReference type="InterPro" id="IPR013905">
    <property type="entry name" value="Lgl_C_dom"/>
</dbReference>
<evidence type="ECO:0000256" key="3">
    <source>
        <dbReference type="PROSITE-ProRule" id="PRU00221"/>
    </source>
</evidence>
<comment type="similarity">
    <text evidence="1">Belongs to the WD repeat L(2)GL family.</text>
</comment>
<dbReference type="InterPro" id="IPR001680">
    <property type="entry name" value="WD40_rpt"/>
</dbReference>
<dbReference type="GeneID" id="6005640"/>
<dbReference type="Pfam" id="PF00400">
    <property type="entry name" value="WD40"/>
    <property type="match status" value="1"/>
</dbReference>
<dbReference type="PANTHER" id="PTHR10241:SF25">
    <property type="entry name" value="TOMOSYN, ISOFORM C"/>
    <property type="match status" value="1"/>
</dbReference>
<dbReference type="PANTHER" id="PTHR10241">
    <property type="entry name" value="LETHAL 2 GIANT LARVAE PROTEIN"/>
    <property type="match status" value="1"/>
</dbReference>
<dbReference type="Proteomes" id="UP000001861">
    <property type="component" value="Unassembled WGS sequence"/>
</dbReference>
<dbReference type="GO" id="GO:0005096">
    <property type="term" value="F:GTPase activator activity"/>
    <property type="evidence" value="ECO:0007669"/>
    <property type="project" value="TreeGrafter"/>
</dbReference>
<keyword evidence="2" id="KW-0268">Exocytosis</keyword>
<dbReference type="VEuPathDB" id="FungiDB:CC1G_06551"/>
<dbReference type="GO" id="GO:0006893">
    <property type="term" value="P:Golgi to plasma membrane transport"/>
    <property type="evidence" value="ECO:0007669"/>
    <property type="project" value="TreeGrafter"/>
</dbReference>
<feature type="region of interest" description="Disordered" evidence="4">
    <location>
        <begin position="457"/>
        <end position="495"/>
    </location>
</feature>
<keyword evidence="7" id="KW-1185">Reference proteome</keyword>
<evidence type="ECO:0000256" key="1">
    <source>
        <dbReference type="ARBA" id="ARBA00008070"/>
    </source>
</evidence>
<evidence type="ECO:0000256" key="4">
    <source>
        <dbReference type="SAM" id="MobiDB-lite"/>
    </source>
</evidence>
<dbReference type="SMART" id="SM00320">
    <property type="entry name" value="WD40"/>
    <property type="match status" value="6"/>
</dbReference>
<dbReference type="HOGENOM" id="CLU_005737_1_0_1"/>
<dbReference type="GO" id="GO:0005737">
    <property type="term" value="C:cytoplasm"/>
    <property type="evidence" value="ECO:0007669"/>
    <property type="project" value="TreeGrafter"/>
</dbReference>
<dbReference type="SUPFAM" id="SSF50978">
    <property type="entry name" value="WD40 repeat-like"/>
    <property type="match status" value="1"/>
</dbReference>
<dbReference type="GO" id="GO:0019905">
    <property type="term" value="F:syntaxin binding"/>
    <property type="evidence" value="ECO:0007669"/>
    <property type="project" value="TreeGrafter"/>
</dbReference>
<dbReference type="InterPro" id="IPR015943">
    <property type="entry name" value="WD40/YVTN_repeat-like_dom_sf"/>
</dbReference>
<reference evidence="6 7" key="1">
    <citation type="journal article" date="2010" name="Proc. Natl. Acad. Sci. U.S.A.">
        <title>Insights into evolution of multicellular fungi from the assembled chromosomes of the mushroom Coprinopsis cinerea (Coprinus cinereus).</title>
        <authorList>
            <person name="Stajich J.E."/>
            <person name="Wilke S.K."/>
            <person name="Ahren D."/>
            <person name="Au C.H."/>
            <person name="Birren B.W."/>
            <person name="Borodovsky M."/>
            <person name="Burns C."/>
            <person name="Canback B."/>
            <person name="Casselton L.A."/>
            <person name="Cheng C.K."/>
            <person name="Deng J."/>
            <person name="Dietrich F.S."/>
            <person name="Fargo D.C."/>
            <person name="Farman M.L."/>
            <person name="Gathman A.C."/>
            <person name="Goldberg J."/>
            <person name="Guigo R."/>
            <person name="Hoegger P.J."/>
            <person name="Hooker J.B."/>
            <person name="Huggins A."/>
            <person name="James T.Y."/>
            <person name="Kamada T."/>
            <person name="Kilaru S."/>
            <person name="Kodira C."/>
            <person name="Kues U."/>
            <person name="Kupfer D."/>
            <person name="Kwan H.S."/>
            <person name="Lomsadze A."/>
            <person name="Li W."/>
            <person name="Lilly W.W."/>
            <person name="Ma L.J."/>
            <person name="Mackey A.J."/>
            <person name="Manning G."/>
            <person name="Martin F."/>
            <person name="Muraguchi H."/>
            <person name="Natvig D.O."/>
            <person name="Palmerini H."/>
            <person name="Ramesh M.A."/>
            <person name="Rehmeyer C.J."/>
            <person name="Roe B.A."/>
            <person name="Shenoy N."/>
            <person name="Stanke M."/>
            <person name="Ter-Hovhannisyan V."/>
            <person name="Tunlid A."/>
            <person name="Velagapudi R."/>
            <person name="Vision T.J."/>
            <person name="Zeng Q."/>
            <person name="Zolan M.E."/>
            <person name="Pukkila P.J."/>
        </authorList>
    </citation>
    <scope>NUCLEOTIDE SEQUENCE [LARGE SCALE GENOMIC DNA]</scope>
    <source>
        <strain evidence="7">Okayama-7 / 130 / ATCC MYA-4618 / FGSC 9003</strain>
    </source>
</reference>
<feature type="domain" description="Lethal giant larvae (Lgl)-like C-terminal" evidence="5">
    <location>
        <begin position="627"/>
        <end position="1012"/>
    </location>
</feature>
<dbReference type="GO" id="GO:0045159">
    <property type="term" value="F:myosin II binding"/>
    <property type="evidence" value="ECO:0007669"/>
    <property type="project" value="TreeGrafter"/>
</dbReference>
<sequence>MLSKHNTRYVELSTDVHDEADWVIGQLRQFDIPYTITSFAVEPTTKLLAIGTSNGAVYIHGGPAVDVKLLTPGSVGVKFLGFASLSQKILCIDDNNVMHVWDLTTFGDPEYLISARFDQVTAFTTSPSLCHVFVGLQTGEVKTYDLACLRKSHYTAPNMWKLYQQSMRVGGMPSLVPQSSSQLCVDQQLHPRDLNQIFVAYSGGVILSNLACHRCPCQTERSTIRAYEMTLPPGAPGGFGYGMDDILTHRQPEVTSMSIHPSGHLFAVGHADGCIAFWAVDDDTKPLLVRTLDNENVDQVDNSRLEKELEKNQEGKGTVCIREPIFKLAWSGYSNSSDPRGGETTLTILGGLDSKHGGSITVLLFPAFQPPDPPTTDGEQDPKLLHPFFREEMVKSLTPQNAYIYEGKGEIQDFLLCPREHLHFGGNYDPYAIICLQATPENGRVVEAYRFPPPGWIYPKARPPKVEPSTDQSESPDQTSLDPQMDEEDSEDEGEELDLPFQLVHGSASLESGQLLTVDVSAYDDLVDINSSVVREGLHLEGGQAYNDQSRGEEIRLTKFSPRRIFITCDNRWRLKFFDFSAQLLANVPPEPLKHHFPNPLLGLSVDLGSYTAMTSLLEDRPSVLCFSFAPEALELAIALTDGRVVVFLPSTTKHRPPAEEYQEIIMLNPSAVSSSVFSPRFVVQGDAAVQTCALSDTGFLAISYRDGKVVVVDMRGPRILSKIAARSKHKRVSSLGNRFSSEPDVATALTWSITPTDQDAKLRVRLLVSRAAGSVEIYALLLNGNPAVWTIAEDSVTTKGVSDPLPGGSFVLDSKTGNPRGASRGLFAAAVRLAGGDDAIVPSLFVTVGSRGARVYSNVDGERLGRAEWSSKYGTAVVAQVVERMASKALVVITDAQIGLAYTLPSLEHITDFKMPLVETSVLTVDRSGDFVAFSDSNQGGVVDQLVYGTFFDTRRTRFHPEINFAMKSSSVSQPQPVSIGPASLLGTWLHFNQTYSGRQIDDLLGGPNRPVIVKQAVTGASGPSVAETASSAATSIAASAAAAQATIYSKLTAAMNERGQLLGDLEERFNSLETGSRNMVAQAKRLAAQQTAKSWFGF</sequence>
<protein>
    <recommendedName>
        <fullName evidence="5">Lethal giant larvae (Lgl)-like C-terminal domain-containing protein</fullName>
    </recommendedName>
</protein>
<evidence type="ECO:0000259" key="5">
    <source>
        <dbReference type="Pfam" id="PF08596"/>
    </source>
</evidence>
<dbReference type="KEGG" id="cci:CC1G_06551"/>
<dbReference type="PROSITE" id="PS50082">
    <property type="entry name" value="WD_REPEATS_2"/>
    <property type="match status" value="1"/>
</dbReference>
<dbReference type="InterPro" id="IPR036322">
    <property type="entry name" value="WD40_repeat_dom_sf"/>
</dbReference>